<dbReference type="eggNOG" id="COG4232">
    <property type="taxonomic scope" value="Bacteria"/>
</dbReference>
<keyword evidence="1" id="KW-0732">Signal</keyword>
<organism evidence="3 4">
    <name type="scientific">Galbibacter marinus</name>
    <dbReference type="NCBI Taxonomy" id="555500"/>
    <lineage>
        <taxon>Bacteria</taxon>
        <taxon>Pseudomonadati</taxon>
        <taxon>Bacteroidota</taxon>
        <taxon>Flavobacteriia</taxon>
        <taxon>Flavobacteriales</taxon>
        <taxon>Flavobacteriaceae</taxon>
        <taxon>Galbibacter</taxon>
    </lineage>
</organism>
<feature type="chain" id="PRO_5003863231" description="Thiol:disulfide interchange protein DsbD N-terminal domain-containing protein" evidence="1">
    <location>
        <begin position="20"/>
        <end position="148"/>
    </location>
</feature>
<gene>
    <name evidence="3" type="ORF">I215_06332</name>
</gene>
<evidence type="ECO:0000313" key="4">
    <source>
        <dbReference type="Proteomes" id="UP000007364"/>
    </source>
</evidence>
<dbReference type="InterPro" id="IPR036929">
    <property type="entry name" value="DsbDN_sf"/>
</dbReference>
<reference evidence="3 4" key="1">
    <citation type="journal article" date="2012" name="J. Bacteriol.">
        <title>Genome Sequence of Galbibacter marinum Type Strain ck-I2-15.</title>
        <authorList>
            <person name="Lai Q."/>
            <person name="Li C."/>
            <person name="Shao Z."/>
        </authorList>
    </citation>
    <scope>NUCLEOTIDE SEQUENCE [LARGE SCALE GENOMIC DNA]</scope>
    <source>
        <strain evidence="4">ck-I2-15</strain>
    </source>
</reference>
<protein>
    <recommendedName>
        <fullName evidence="2">Thiol:disulfide interchange protein DsbD N-terminal domain-containing protein</fullName>
    </recommendedName>
</protein>
<evidence type="ECO:0000313" key="3">
    <source>
        <dbReference type="EMBL" id="EKF55555.1"/>
    </source>
</evidence>
<keyword evidence="4" id="KW-1185">Reference proteome</keyword>
<sequence>MKKNLILVVLLCISAASYGQILNPVKWSYASKKINDKEAVIFLKATIDHGWNIYAQKVPENGPVPTTFSFNLSESYQLNGNTNAPHPVVKHDPTFDMEIGYYSETVVFQQKVKLLENSTAVKGTLSYMACDDTQCLPPEEVAFNIPIK</sequence>
<feature type="signal peptide" evidence="1">
    <location>
        <begin position="1"/>
        <end position="19"/>
    </location>
</feature>
<comment type="caution">
    <text evidence="3">The sequence shown here is derived from an EMBL/GenBank/DDBJ whole genome shotgun (WGS) entry which is preliminary data.</text>
</comment>
<dbReference type="InterPro" id="IPR028250">
    <property type="entry name" value="DsbDN"/>
</dbReference>
<feature type="domain" description="Thiol:disulfide interchange protein DsbD N-terminal" evidence="2">
    <location>
        <begin position="34"/>
        <end position="143"/>
    </location>
</feature>
<dbReference type="OrthoDB" id="767251at2"/>
<dbReference type="EMBL" id="AMSG01000006">
    <property type="protein sequence ID" value="EKF55555.1"/>
    <property type="molecule type" value="Genomic_DNA"/>
</dbReference>
<accession>K2PSL1</accession>
<dbReference type="AlphaFoldDB" id="K2PSL1"/>
<dbReference type="RefSeq" id="WP_008991136.1">
    <property type="nucleotide sequence ID" value="NZ_AMSG01000006.1"/>
</dbReference>
<proteinExistence type="predicted"/>
<dbReference type="Proteomes" id="UP000007364">
    <property type="component" value="Unassembled WGS sequence"/>
</dbReference>
<name>K2PSL1_9FLAO</name>
<dbReference type="Gene3D" id="2.60.40.1250">
    <property type="entry name" value="Thiol:disulfide interchange protein DsbD, N-terminal domain"/>
    <property type="match status" value="1"/>
</dbReference>
<dbReference type="PATRIC" id="fig|555500.3.peg.1309"/>
<dbReference type="STRING" id="555500.I215_06332"/>
<evidence type="ECO:0000259" key="2">
    <source>
        <dbReference type="Pfam" id="PF11412"/>
    </source>
</evidence>
<dbReference type="Pfam" id="PF11412">
    <property type="entry name" value="DsbD_N"/>
    <property type="match status" value="1"/>
</dbReference>
<evidence type="ECO:0000256" key="1">
    <source>
        <dbReference type="SAM" id="SignalP"/>
    </source>
</evidence>